<dbReference type="NCBIfam" id="TIGR00417">
    <property type="entry name" value="speE"/>
    <property type="match status" value="1"/>
</dbReference>
<dbReference type="RefSeq" id="WP_304540156.1">
    <property type="nucleotide sequence ID" value="NZ_JARPTC010000001.1"/>
</dbReference>
<dbReference type="Gene3D" id="2.30.140.10">
    <property type="entry name" value="Spermidine synthase, tetramerisation domain"/>
    <property type="match status" value="1"/>
</dbReference>
<organism evidence="9 10">
    <name type="scientific">Desulforamulus aquiferis</name>
    <dbReference type="NCBI Taxonomy" id="1397668"/>
    <lineage>
        <taxon>Bacteria</taxon>
        <taxon>Bacillati</taxon>
        <taxon>Bacillota</taxon>
        <taxon>Clostridia</taxon>
        <taxon>Eubacteriales</taxon>
        <taxon>Peptococcaceae</taxon>
        <taxon>Desulforamulus</taxon>
    </lineage>
</organism>
<keyword evidence="2 4" id="KW-0808">Transferase</keyword>
<keyword evidence="10" id="KW-1185">Reference proteome</keyword>
<feature type="binding site" evidence="4">
    <location>
        <begin position="138"/>
        <end position="139"/>
    </location>
    <ligand>
        <name>S-methyl-5'-thioadenosine</name>
        <dbReference type="ChEBI" id="CHEBI:17509"/>
    </ligand>
</feature>
<evidence type="ECO:0000256" key="5">
    <source>
        <dbReference type="PROSITE-ProRule" id="PRU00354"/>
    </source>
</evidence>
<accession>A0AAW7Z7Z6</accession>
<feature type="binding site" evidence="4">
    <location>
        <position position="87"/>
    </location>
    <ligand>
        <name>spermidine</name>
        <dbReference type="ChEBI" id="CHEBI:57834"/>
    </ligand>
</feature>
<dbReference type="EMBL" id="JARPTC010000001">
    <property type="protein sequence ID" value="MDO7785617.1"/>
    <property type="molecule type" value="Genomic_DNA"/>
</dbReference>
<dbReference type="NCBIfam" id="NF002010">
    <property type="entry name" value="PRK00811.1"/>
    <property type="match status" value="1"/>
</dbReference>
<dbReference type="GO" id="GO:0004766">
    <property type="term" value="F:spermidine synthase activity"/>
    <property type="evidence" value="ECO:0007669"/>
    <property type="project" value="UniProtKB-UniRule"/>
</dbReference>
<comment type="catalytic activity">
    <reaction evidence="4 7">
        <text>S-adenosyl 3-(methylsulfanyl)propylamine + putrescine = S-methyl-5'-thioadenosine + spermidine + H(+)</text>
        <dbReference type="Rhea" id="RHEA:12721"/>
        <dbReference type="ChEBI" id="CHEBI:15378"/>
        <dbReference type="ChEBI" id="CHEBI:17509"/>
        <dbReference type="ChEBI" id="CHEBI:57443"/>
        <dbReference type="ChEBI" id="CHEBI:57834"/>
        <dbReference type="ChEBI" id="CHEBI:326268"/>
        <dbReference type="EC" id="2.5.1.16"/>
    </reaction>
</comment>
<evidence type="ECO:0000313" key="10">
    <source>
        <dbReference type="Proteomes" id="UP001172911"/>
    </source>
</evidence>
<feature type="active site" description="Proton acceptor" evidence="4 5">
    <location>
        <position position="156"/>
    </location>
</feature>
<proteinExistence type="inferred from homology"/>
<dbReference type="GO" id="GO:0005829">
    <property type="term" value="C:cytosol"/>
    <property type="evidence" value="ECO:0007669"/>
    <property type="project" value="TreeGrafter"/>
</dbReference>
<feature type="binding site" evidence="4">
    <location>
        <begin position="156"/>
        <end position="159"/>
    </location>
    <ligand>
        <name>spermidine</name>
        <dbReference type="ChEBI" id="CHEBI:57834"/>
    </ligand>
</feature>
<name>A0AAW7Z7Z6_9FIRM</name>
<protein>
    <recommendedName>
        <fullName evidence="4">Polyamine aminopropyltransferase</fullName>
    </recommendedName>
    <alternativeName>
        <fullName evidence="4">Putrescine aminopropyltransferase</fullName>
        <shortName evidence="4">PAPT</shortName>
    </alternativeName>
    <alternativeName>
        <fullName evidence="4">Spermidine synthase</fullName>
        <shortName evidence="4">SPDS</shortName>
        <shortName evidence="4">SPDSY</shortName>
        <ecNumber evidence="4">2.5.1.16</ecNumber>
    </alternativeName>
</protein>
<dbReference type="Pfam" id="PF17284">
    <property type="entry name" value="Spermine_synt_N"/>
    <property type="match status" value="1"/>
</dbReference>
<evidence type="ECO:0000256" key="6">
    <source>
        <dbReference type="RuleBase" id="RU003836"/>
    </source>
</evidence>
<dbReference type="HAMAP" id="MF_00198">
    <property type="entry name" value="Spermidine_synth"/>
    <property type="match status" value="1"/>
</dbReference>
<evidence type="ECO:0000256" key="7">
    <source>
        <dbReference type="RuleBase" id="RU003837"/>
    </source>
</evidence>
<comment type="subunit">
    <text evidence="4">Homodimer or homotetramer.</text>
</comment>
<dbReference type="InterPro" id="IPR035246">
    <property type="entry name" value="Spermidine_synt_N"/>
</dbReference>
<feature type="binding site" evidence="4">
    <location>
        <position position="32"/>
    </location>
    <ligand>
        <name>S-methyl-5'-thioadenosine</name>
        <dbReference type="ChEBI" id="CHEBI:17509"/>
    </ligand>
</feature>
<dbReference type="AlphaFoldDB" id="A0AAW7Z7Z6"/>
<dbReference type="Pfam" id="PF01564">
    <property type="entry name" value="Spermine_synth"/>
    <property type="match status" value="1"/>
</dbReference>
<dbReference type="CDD" id="cd02440">
    <property type="entry name" value="AdoMet_MTases"/>
    <property type="match status" value="1"/>
</dbReference>
<evidence type="ECO:0000256" key="3">
    <source>
        <dbReference type="ARBA" id="ARBA00023115"/>
    </source>
</evidence>
<keyword evidence="3 4" id="KW-0620">Polyamine biosynthesis</keyword>
<evidence type="ECO:0000313" key="9">
    <source>
        <dbReference type="EMBL" id="MDO7785617.1"/>
    </source>
</evidence>
<dbReference type="InterPro" id="IPR001045">
    <property type="entry name" value="Spermi_synthase"/>
</dbReference>
<dbReference type="Gene3D" id="3.40.50.150">
    <property type="entry name" value="Vaccinia Virus protein VP39"/>
    <property type="match status" value="1"/>
</dbReference>
<evidence type="ECO:0000256" key="2">
    <source>
        <dbReference type="ARBA" id="ARBA00022679"/>
    </source>
</evidence>
<keyword evidence="4 7" id="KW-0745">Spermidine biosynthesis</keyword>
<dbReference type="PROSITE" id="PS51006">
    <property type="entry name" value="PABS_2"/>
    <property type="match status" value="1"/>
</dbReference>
<dbReference type="InterPro" id="IPR037163">
    <property type="entry name" value="Spermidine_synt_N_sf"/>
</dbReference>
<dbReference type="PROSITE" id="PS01330">
    <property type="entry name" value="PABS_1"/>
    <property type="match status" value="1"/>
</dbReference>
<reference evidence="9" key="2">
    <citation type="submission" date="2023-03" db="EMBL/GenBank/DDBJ databases">
        <authorList>
            <person name="Zhang Z."/>
        </authorList>
    </citation>
    <scope>NUCLEOTIDE SEQUENCE</scope>
    <source>
        <strain evidence="9">DSA</strain>
    </source>
</reference>
<feature type="binding site" evidence="4">
    <location>
        <position position="63"/>
    </location>
    <ligand>
        <name>spermidine</name>
        <dbReference type="ChEBI" id="CHEBI:57834"/>
    </ligand>
</feature>
<sequence>MLDFWFTENHTNSYKVSWRVTKLLHSETSALQEIAVIESPDLGRALLLDNVVQTSTRFEFIYHEMIAHVPLMIHPAPKKVLIIGGGDGGVAREVIKHPTVEQIDLIEIDERVIRVCQEWMPDLSSVLSSKKVNILIQDGLQYIKKLSNHYDIVIIDCTDPSGPSLELFSKEFYQDVFDALKADGILVSQTGSPIFSPHFRQALKNLQEVFPRTRPYLTCDPTYFAGYWSFTIGSKEYGLENIINDRFSSLNTLFYTPEVHKAAFVIPRYIQNIID</sequence>
<gene>
    <name evidence="4 9" type="primary">speE</name>
    <name evidence="9" type="ORF">P6N53_00005</name>
</gene>
<comment type="pathway">
    <text evidence="4">Amine and polyamine biosynthesis; spermidine biosynthesis; spermidine from putrescine: step 1/1.</text>
</comment>
<dbReference type="InterPro" id="IPR029063">
    <property type="entry name" value="SAM-dependent_MTases_sf"/>
</dbReference>
<dbReference type="Proteomes" id="UP001172911">
    <property type="component" value="Unassembled WGS sequence"/>
</dbReference>
<feature type="binding site" evidence="4">
    <location>
        <position position="107"/>
    </location>
    <ligand>
        <name>S-methyl-5'-thioadenosine</name>
        <dbReference type="ChEBI" id="CHEBI:17509"/>
    </ligand>
</feature>
<dbReference type="SUPFAM" id="SSF53335">
    <property type="entry name" value="S-adenosyl-L-methionine-dependent methyltransferases"/>
    <property type="match status" value="1"/>
</dbReference>
<evidence type="ECO:0000259" key="8">
    <source>
        <dbReference type="PROSITE" id="PS51006"/>
    </source>
</evidence>
<dbReference type="PANTHER" id="PTHR11558:SF11">
    <property type="entry name" value="SPERMIDINE SYNTHASE"/>
    <property type="match status" value="1"/>
</dbReference>
<dbReference type="EC" id="2.5.1.16" evidence="4"/>
<reference evidence="9" key="1">
    <citation type="journal article" date="2023" name="J. Hazard. Mater.">
        <title>Anaerobic biodegradation of pyrene and benzo[a]pyrene by a new sulfate-reducing Desulforamulus aquiferis strain DSA.</title>
        <authorList>
            <person name="Zhang Z."/>
            <person name="Sun J."/>
            <person name="Gong X."/>
            <person name="Wang C."/>
            <person name="Wang H."/>
        </authorList>
    </citation>
    <scope>NUCLEOTIDE SEQUENCE</scope>
    <source>
        <strain evidence="9">DSA</strain>
    </source>
</reference>
<comment type="similarity">
    <text evidence="1 4 6">Belongs to the spermidine/spermine synthase family.</text>
</comment>
<evidence type="ECO:0000256" key="1">
    <source>
        <dbReference type="ARBA" id="ARBA00007867"/>
    </source>
</evidence>
<dbReference type="InterPro" id="IPR030373">
    <property type="entry name" value="PABS_CS"/>
</dbReference>
<dbReference type="PANTHER" id="PTHR11558">
    <property type="entry name" value="SPERMIDINE/SPERMINE SYNTHASE"/>
    <property type="match status" value="1"/>
</dbReference>
<comment type="caution">
    <text evidence="9">The sequence shown here is derived from an EMBL/GenBank/DDBJ whole genome shotgun (WGS) entry which is preliminary data.</text>
</comment>
<dbReference type="GO" id="GO:0008295">
    <property type="term" value="P:spermidine biosynthetic process"/>
    <property type="evidence" value="ECO:0007669"/>
    <property type="project" value="UniProtKB-UniRule"/>
</dbReference>
<feature type="binding site" evidence="4">
    <location>
        <position position="163"/>
    </location>
    <ligand>
        <name>S-methyl-5'-thioadenosine</name>
        <dbReference type="ChEBI" id="CHEBI:17509"/>
    </ligand>
</feature>
<dbReference type="InterPro" id="IPR030374">
    <property type="entry name" value="PABS"/>
</dbReference>
<evidence type="ECO:0000256" key="4">
    <source>
        <dbReference type="HAMAP-Rule" id="MF_00198"/>
    </source>
</evidence>
<comment type="function">
    <text evidence="4">Catalyzes the irreversible transfer of a propylamine group from the amino donor S-adenosylmethioninamine (decarboxy-AdoMet) to putrescine (1,4-diaminobutane) to yield spermidine.</text>
</comment>
<feature type="domain" description="PABS" evidence="8">
    <location>
        <begin position="3"/>
        <end position="235"/>
    </location>
</feature>